<sequence length="187" mass="21537">MAAPIVTVVGKIVPMICSHCRRRFWQQAIDFSRRSTQLTYGHISTRYFHRKNSQLRHGEYEWKDPKSEDEVVSIVYIDKNGKRYPVKGKIGDNAMYLAHRHGIEIEGACEASLACCTCHVYVQQKYHSQIPEPVEEEEDMLDMAPFLKDNSRLSCQIILTKELDGMELTLPPATRNFYVDGHVPQAH</sequence>
<comment type="cofactor">
    <cofactor evidence="6">
        <name>[2Fe-2S] cluster</name>
        <dbReference type="ChEBI" id="CHEBI:190135"/>
    </cofactor>
</comment>
<dbReference type="Proteomes" id="UP001634394">
    <property type="component" value="Unassembled WGS sequence"/>
</dbReference>
<dbReference type="PANTHER" id="PTHR23426">
    <property type="entry name" value="FERREDOXIN/ADRENODOXIN"/>
    <property type="match status" value="1"/>
</dbReference>
<reference evidence="8 9" key="1">
    <citation type="submission" date="2024-11" db="EMBL/GenBank/DDBJ databases">
        <title>Chromosome-level genome assembly of the freshwater bivalve Anodonta woodiana.</title>
        <authorList>
            <person name="Chen X."/>
        </authorList>
    </citation>
    <scope>NUCLEOTIDE SEQUENCE [LARGE SCALE GENOMIC DNA]</scope>
    <source>
        <strain evidence="8">MN2024</strain>
        <tissue evidence="8">Gills</tissue>
    </source>
</reference>
<dbReference type="SUPFAM" id="SSF54292">
    <property type="entry name" value="2Fe-2S ferredoxin-like"/>
    <property type="match status" value="1"/>
</dbReference>
<dbReference type="GO" id="GO:0051537">
    <property type="term" value="F:2 iron, 2 sulfur cluster binding"/>
    <property type="evidence" value="ECO:0007669"/>
    <property type="project" value="UniProtKB-KW"/>
</dbReference>
<dbReference type="GO" id="GO:0046872">
    <property type="term" value="F:metal ion binding"/>
    <property type="evidence" value="ECO:0007669"/>
    <property type="project" value="UniProtKB-KW"/>
</dbReference>
<accession>A0ABD3W8W6</accession>
<evidence type="ECO:0000256" key="5">
    <source>
        <dbReference type="ARBA" id="ARBA00023014"/>
    </source>
</evidence>
<dbReference type="InterPro" id="IPR036010">
    <property type="entry name" value="2Fe-2S_ferredoxin-like_sf"/>
</dbReference>
<dbReference type="PROSITE" id="PS51085">
    <property type="entry name" value="2FE2S_FER_2"/>
    <property type="match status" value="1"/>
</dbReference>
<dbReference type="InterPro" id="IPR001041">
    <property type="entry name" value="2Fe-2S_ferredoxin-type"/>
</dbReference>
<name>A0ABD3W8W6_SINWO</name>
<dbReference type="InterPro" id="IPR012675">
    <property type="entry name" value="Beta-grasp_dom_sf"/>
</dbReference>
<dbReference type="Pfam" id="PF00111">
    <property type="entry name" value="Fer2"/>
    <property type="match status" value="1"/>
</dbReference>
<dbReference type="PRINTS" id="PR00355">
    <property type="entry name" value="ADRENODOXIN"/>
</dbReference>
<dbReference type="InterPro" id="IPR001055">
    <property type="entry name" value="Adrenodoxin-like"/>
</dbReference>
<dbReference type="Gene3D" id="3.10.20.30">
    <property type="match status" value="1"/>
</dbReference>
<dbReference type="CDD" id="cd00207">
    <property type="entry name" value="fer2"/>
    <property type="match status" value="1"/>
</dbReference>
<dbReference type="PANTHER" id="PTHR23426:SF65">
    <property type="entry name" value="FERREDOXIN-2, MITOCHONDRIAL"/>
    <property type="match status" value="1"/>
</dbReference>
<dbReference type="AlphaFoldDB" id="A0ABD3W8W6"/>
<comment type="similarity">
    <text evidence="1">Belongs to the adrenodoxin/putidaredoxin family.</text>
</comment>
<evidence type="ECO:0000256" key="2">
    <source>
        <dbReference type="ARBA" id="ARBA00022714"/>
    </source>
</evidence>
<keyword evidence="5" id="KW-0411">Iron-sulfur</keyword>
<comment type="caution">
    <text evidence="8">The sequence shown here is derived from an EMBL/GenBank/DDBJ whole genome shotgun (WGS) entry which is preliminary data.</text>
</comment>
<feature type="domain" description="2Fe-2S ferredoxin-type" evidence="7">
    <location>
        <begin position="73"/>
        <end position="174"/>
    </location>
</feature>
<keyword evidence="4" id="KW-0408">Iron</keyword>
<keyword evidence="2" id="KW-0001">2Fe-2S</keyword>
<gene>
    <name evidence="8" type="ORF">ACJMK2_042590</name>
</gene>
<protein>
    <recommendedName>
        <fullName evidence="7">2Fe-2S ferredoxin-type domain-containing protein</fullName>
    </recommendedName>
</protein>
<evidence type="ECO:0000256" key="3">
    <source>
        <dbReference type="ARBA" id="ARBA00022723"/>
    </source>
</evidence>
<keyword evidence="9" id="KW-1185">Reference proteome</keyword>
<evidence type="ECO:0000259" key="7">
    <source>
        <dbReference type="PROSITE" id="PS51085"/>
    </source>
</evidence>
<keyword evidence="3" id="KW-0479">Metal-binding</keyword>
<evidence type="ECO:0000256" key="6">
    <source>
        <dbReference type="ARBA" id="ARBA00034078"/>
    </source>
</evidence>
<proteinExistence type="inferred from homology"/>
<evidence type="ECO:0000256" key="1">
    <source>
        <dbReference type="ARBA" id="ARBA00010914"/>
    </source>
</evidence>
<dbReference type="EMBL" id="JBJQND010000008">
    <property type="protein sequence ID" value="KAL3869970.1"/>
    <property type="molecule type" value="Genomic_DNA"/>
</dbReference>
<evidence type="ECO:0000313" key="8">
    <source>
        <dbReference type="EMBL" id="KAL3869970.1"/>
    </source>
</evidence>
<evidence type="ECO:0000256" key="4">
    <source>
        <dbReference type="ARBA" id="ARBA00023004"/>
    </source>
</evidence>
<evidence type="ECO:0000313" key="9">
    <source>
        <dbReference type="Proteomes" id="UP001634394"/>
    </source>
</evidence>
<organism evidence="8 9">
    <name type="scientific">Sinanodonta woodiana</name>
    <name type="common">Chinese pond mussel</name>
    <name type="synonym">Anodonta woodiana</name>
    <dbReference type="NCBI Taxonomy" id="1069815"/>
    <lineage>
        <taxon>Eukaryota</taxon>
        <taxon>Metazoa</taxon>
        <taxon>Spiralia</taxon>
        <taxon>Lophotrochozoa</taxon>
        <taxon>Mollusca</taxon>
        <taxon>Bivalvia</taxon>
        <taxon>Autobranchia</taxon>
        <taxon>Heteroconchia</taxon>
        <taxon>Palaeoheterodonta</taxon>
        <taxon>Unionida</taxon>
        <taxon>Unionoidea</taxon>
        <taxon>Unionidae</taxon>
        <taxon>Unioninae</taxon>
        <taxon>Sinanodonta</taxon>
    </lineage>
</organism>